<dbReference type="NCBIfam" id="TIGR01391">
    <property type="entry name" value="dnaG"/>
    <property type="match status" value="1"/>
</dbReference>
<dbReference type="Pfam" id="PF10410">
    <property type="entry name" value="DnaB_bind"/>
    <property type="match status" value="1"/>
</dbReference>
<dbReference type="Gene3D" id="1.10.860.10">
    <property type="entry name" value="DNAb Helicase, Chain A"/>
    <property type="match status" value="1"/>
</dbReference>
<comment type="function">
    <text evidence="12 13">RNA polymerase that catalyzes the synthesis of short RNA molecules used as primers for DNA polymerase during DNA replication.</text>
</comment>
<dbReference type="GO" id="GO:0000428">
    <property type="term" value="C:DNA-directed RNA polymerase complex"/>
    <property type="evidence" value="ECO:0007669"/>
    <property type="project" value="UniProtKB-KW"/>
</dbReference>
<comment type="domain">
    <text evidence="12">Contains an N-terminal zinc-binding domain, a central core domain that contains the primase activity, and a C-terminal DnaB-binding domain.</text>
</comment>
<keyword evidence="6 12" id="KW-0479">Metal-binding</keyword>
<dbReference type="SMART" id="SM00493">
    <property type="entry name" value="TOPRIM"/>
    <property type="match status" value="1"/>
</dbReference>
<comment type="caution">
    <text evidence="16">The sequence shown here is derived from an EMBL/GenBank/DDBJ whole genome shotgun (WGS) entry which is preliminary data.</text>
</comment>
<evidence type="ECO:0000259" key="15">
    <source>
        <dbReference type="PROSITE" id="PS50880"/>
    </source>
</evidence>
<dbReference type="CDD" id="cd03364">
    <property type="entry name" value="TOPRIM_DnaG_primases"/>
    <property type="match status" value="1"/>
</dbReference>
<dbReference type="Pfam" id="PF16730">
    <property type="entry name" value="DnaGprimase_HBD"/>
    <property type="match status" value="1"/>
</dbReference>
<dbReference type="EMBL" id="NXLS01000001">
    <property type="protein sequence ID" value="RDU64473.1"/>
    <property type="molecule type" value="Genomic_DNA"/>
</dbReference>
<keyword evidence="17" id="KW-1185">Reference proteome</keyword>
<name>A0A3D8IH64_9HELI</name>
<dbReference type="InterPro" id="IPR034151">
    <property type="entry name" value="TOPRIM_DnaG_bac"/>
</dbReference>
<dbReference type="InterPro" id="IPR037068">
    <property type="entry name" value="DNA_primase_core_N_sf"/>
</dbReference>
<feature type="domain" description="Toprim" evidence="15">
    <location>
        <begin position="246"/>
        <end position="327"/>
    </location>
</feature>
<dbReference type="Pfam" id="PF01807">
    <property type="entry name" value="Zn_ribbon_DnaG"/>
    <property type="match status" value="1"/>
</dbReference>
<dbReference type="PROSITE" id="PS50880">
    <property type="entry name" value="TOPRIM"/>
    <property type="match status" value="1"/>
</dbReference>
<dbReference type="Pfam" id="PF13155">
    <property type="entry name" value="Toprim_2"/>
    <property type="match status" value="1"/>
</dbReference>
<dbReference type="GO" id="GO:0006269">
    <property type="term" value="P:DNA replication, synthesis of primer"/>
    <property type="evidence" value="ECO:0007669"/>
    <property type="project" value="UniProtKB-UniRule"/>
</dbReference>
<evidence type="ECO:0000256" key="7">
    <source>
        <dbReference type="ARBA" id="ARBA00022771"/>
    </source>
</evidence>
<dbReference type="PIRSF" id="PIRSF002811">
    <property type="entry name" value="DnaG"/>
    <property type="match status" value="1"/>
</dbReference>
<dbReference type="SUPFAM" id="SSF57783">
    <property type="entry name" value="Zinc beta-ribbon"/>
    <property type="match status" value="1"/>
</dbReference>
<keyword evidence="9" id="KW-0460">Magnesium</keyword>
<dbReference type="OrthoDB" id="9803773at2"/>
<evidence type="ECO:0000256" key="8">
    <source>
        <dbReference type="ARBA" id="ARBA00022833"/>
    </source>
</evidence>
<evidence type="ECO:0000256" key="14">
    <source>
        <dbReference type="PIRSR" id="PIRSR002811-1"/>
    </source>
</evidence>
<evidence type="ECO:0000256" key="3">
    <source>
        <dbReference type="ARBA" id="ARBA00022679"/>
    </source>
</evidence>
<feature type="zinc finger region" description="CHC2-type" evidence="12 14">
    <location>
        <begin position="37"/>
        <end position="61"/>
    </location>
</feature>
<evidence type="ECO:0000256" key="6">
    <source>
        <dbReference type="ARBA" id="ARBA00022723"/>
    </source>
</evidence>
<dbReference type="AlphaFoldDB" id="A0A3D8IH64"/>
<comment type="similarity">
    <text evidence="12 13">Belongs to the DnaG primase family.</text>
</comment>
<keyword evidence="10 12" id="KW-0238">DNA-binding</keyword>
<dbReference type="GO" id="GO:0003899">
    <property type="term" value="F:DNA-directed RNA polymerase activity"/>
    <property type="evidence" value="ECO:0007669"/>
    <property type="project" value="UniProtKB-UniRule"/>
</dbReference>
<dbReference type="SUPFAM" id="SSF56731">
    <property type="entry name" value="DNA primase core"/>
    <property type="match status" value="1"/>
</dbReference>
<dbReference type="InterPro" id="IPR019475">
    <property type="entry name" value="DNA_primase_DnaB-bd"/>
</dbReference>
<gene>
    <name evidence="12" type="primary">dnaG</name>
    <name evidence="16" type="ORF">CQA43_01335</name>
</gene>
<evidence type="ECO:0000313" key="17">
    <source>
        <dbReference type="Proteomes" id="UP000256650"/>
    </source>
</evidence>
<dbReference type="SMART" id="SM00400">
    <property type="entry name" value="ZnF_CHCC"/>
    <property type="match status" value="1"/>
</dbReference>
<evidence type="ECO:0000256" key="5">
    <source>
        <dbReference type="ARBA" id="ARBA00022705"/>
    </source>
</evidence>
<dbReference type="InterPro" id="IPR002694">
    <property type="entry name" value="Znf_CHC2"/>
</dbReference>
<keyword evidence="5 12" id="KW-0235">DNA replication</keyword>
<dbReference type="GO" id="GO:1990077">
    <property type="term" value="C:primosome complex"/>
    <property type="evidence" value="ECO:0007669"/>
    <property type="project" value="UniProtKB-KW"/>
</dbReference>
<reference evidence="16 17" key="1">
    <citation type="submission" date="2018-04" db="EMBL/GenBank/DDBJ databases">
        <title>Novel Campyloabacter and Helicobacter Species and Strains.</title>
        <authorList>
            <person name="Mannion A.J."/>
            <person name="Shen Z."/>
            <person name="Fox J.G."/>
        </authorList>
    </citation>
    <scope>NUCLEOTIDE SEQUENCE [LARGE SCALE GENOMIC DNA]</scope>
    <source>
        <strain evidence="16 17">MIT 99-5101</strain>
    </source>
</reference>
<dbReference type="InterPro" id="IPR006171">
    <property type="entry name" value="TOPRIM_dom"/>
</dbReference>
<keyword evidence="4 12" id="KW-0548">Nucleotidyltransferase</keyword>
<dbReference type="FunFam" id="3.90.580.10:FF:000001">
    <property type="entry name" value="DNA primase"/>
    <property type="match status" value="1"/>
</dbReference>
<evidence type="ECO:0000256" key="11">
    <source>
        <dbReference type="ARBA" id="ARBA00023163"/>
    </source>
</evidence>
<proteinExistence type="inferred from homology"/>
<dbReference type="InterPro" id="IPR031988">
    <property type="entry name" value="DnaG_HBD"/>
</dbReference>
<evidence type="ECO:0000256" key="1">
    <source>
        <dbReference type="ARBA" id="ARBA00022478"/>
    </source>
</evidence>
<keyword evidence="7 12" id="KW-0863">Zinc-finger</keyword>
<evidence type="ECO:0000256" key="13">
    <source>
        <dbReference type="PIRNR" id="PIRNR002811"/>
    </source>
</evidence>
<dbReference type="Pfam" id="PF08275">
    <property type="entry name" value="DNAG_N"/>
    <property type="match status" value="1"/>
</dbReference>
<keyword evidence="8 12" id="KW-0862">Zinc</keyword>
<keyword evidence="11 12" id="KW-0804">Transcription</keyword>
<evidence type="ECO:0000256" key="9">
    <source>
        <dbReference type="ARBA" id="ARBA00022842"/>
    </source>
</evidence>
<dbReference type="PANTHER" id="PTHR30313">
    <property type="entry name" value="DNA PRIMASE"/>
    <property type="match status" value="1"/>
</dbReference>
<dbReference type="GO" id="GO:0005737">
    <property type="term" value="C:cytoplasm"/>
    <property type="evidence" value="ECO:0007669"/>
    <property type="project" value="TreeGrafter"/>
</dbReference>
<dbReference type="InterPro" id="IPR050219">
    <property type="entry name" value="DnaG_primase"/>
</dbReference>
<comment type="catalytic activity">
    <reaction evidence="12">
        <text>ssDNA + n NTP = ssDNA/pppN(pN)n-1 hybrid + (n-1) diphosphate.</text>
        <dbReference type="EC" id="2.7.7.101"/>
    </reaction>
</comment>
<keyword evidence="1 12" id="KW-0240">DNA-directed RNA polymerase</keyword>
<dbReference type="Gene3D" id="3.90.980.10">
    <property type="entry name" value="DNA primase, catalytic core, N-terminal domain"/>
    <property type="match status" value="1"/>
</dbReference>
<organism evidence="16 17">
    <name type="scientific">Helicobacter ganmani</name>
    <dbReference type="NCBI Taxonomy" id="60246"/>
    <lineage>
        <taxon>Bacteria</taxon>
        <taxon>Pseudomonadati</taxon>
        <taxon>Campylobacterota</taxon>
        <taxon>Epsilonproteobacteria</taxon>
        <taxon>Campylobacterales</taxon>
        <taxon>Helicobacteraceae</taxon>
        <taxon>Helicobacter</taxon>
    </lineage>
</organism>
<dbReference type="RefSeq" id="WP_115550808.1">
    <property type="nucleotide sequence ID" value="NZ_CAOUCM010000026.1"/>
</dbReference>
<protein>
    <recommendedName>
        <fullName evidence="12 13">DNA primase</fullName>
        <ecNumber evidence="12">2.7.7.101</ecNumber>
    </recommendedName>
</protein>
<dbReference type="InterPro" id="IPR013264">
    <property type="entry name" value="DNAG_N"/>
</dbReference>
<evidence type="ECO:0000256" key="2">
    <source>
        <dbReference type="ARBA" id="ARBA00022515"/>
    </source>
</evidence>
<evidence type="ECO:0000256" key="4">
    <source>
        <dbReference type="ARBA" id="ARBA00022695"/>
    </source>
</evidence>
<dbReference type="EC" id="2.7.7.101" evidence="12"/>
<dbReference type="InterPro" id="IPR006295">
    <property type="entry name" value="DNA_primase_DnaG"/>
</dbReference>
<dbReference type="Gene3D" id="3.40.1360.10">
    <property type="match status" value="1"/>
</dbReference>
<dbReference type="InterPro" id="IPR016136">
    <property type="entry name" value="DNA_helicase_N/primase_C"/>
</dbReference>
<dbReference type="Gene3D" id="3.90.580.10">
    <property type="entry name" value="Zinc finger, CHC2-type domain"/>
    <property type="match status" value="1"/>
</dbReference>
<evidence type="ECO:0000313" key="16">
    <source>
        <dbReference type="EMBL" id="RDU64473.1"/>
    </source>
</evidence>
<dbReference type="Proteomes" id="UP000256650">
    <property type="component" value="Unassembled WGS sequence"/>
</dbReference>
<dbReference type="InterPro" id="IPR036977">
    <property type="entry name" value="DNA_primase_Znf_CHC2"/>
</dbReference>
<dbReference type="InterPro" id="IPR030846">
    <property type="entry name" value="DnaG_bac"/>
</dbReference>
<keyword evidence="2 12" id="KW-0639">Primosome</keyword>
<sequence length="563" mass="63999">MITQESIAALKNQLDIVEVVSHYIEVKKMGASFKSCCPFHQEKTPSFVLNANKGYFHCFGCGISGDAIKFVMDYEKLNYIEALEKLAQFYNITLEYTDKIKKSDDFKILNFMNDYYQNMLNPEVESYIKKRGITPETKMRFELGYAPNNYEIMAHLQRNFINLQDALNVGILGAEVENGAKRYYARLTQRLTFPIRSSQNKIIGFGGRTLGNHPAKYINSPQTKLFNKSQVLYGYPQAKDSIYRLNEIIITEGYLDVIMLHQAGFTNAVATLGTALTHEHLPLLAKGNPKIFLAFDGDNAGMNAAFKAATLLSLANKEGGVVLFDNGLDPADMVKNGEIEILKNLFSAPIPLIDYVLNTILSQFDLKNAVQKDTCLKESLAFLHQLSPVIQEEYKSWLAQRLNLPSHLIKVQSTQKFQNPAIQDSFPADIASTQESFYGLAEKIIIKSILEDMSLLDFVLNYLEPQMFHSQTLAYKKLLQGELESSPLIGILLDSKIKAQTKENLKQQIIMILYRYYDEQRKLLLQNSSLSLREKSFLLRKYQKYLEDLKKGDLALYESVGTF</sequence>
<dbReference type="PANTHER" id="PTHR30313:SF2">
    <property type="entry name" value="DNA PRIMASE"/>
    <property type="match status" value="1"/>
</dbReference>
<dbReference type="GO" id="GO:0008270">
    <property type="term" value="F:zinc ion binding"/>
    <property type="evidence" value="ECO:0007669"/>
    <property type="project" value="UniProtKB-UniRule"/>
</dbReference>
<accession>A0A3D8IH64</accession>
<dbReference type="HAMAP" id="MF_00974">
    <property type="entry name" value="DNA_primase_DnaG"/>
    <property type="match status" value="1"/>
</dbReference>
<evidence type="ECO:0000256" key="12">
    <source>
        <dbReference type="HAMAP-Rule" id="MF_00974"/>
    </source>
</evidence>
<evidence type="ECO:0000256" key="10">
    <source>
        <dbReference type="ARBA" id="ARBA00023125"/>
    </source>
</evidence>
<comment type="cofactor">
    <cofactor evidence="12 13 14">
        <name>Zn(2+)</name>
        <dbReference type="ChEBI" id="CHEBI:29105"/>
    </cofactor>
    <text evidence="12 13 14">Binds 1 zinc ion per monomer.</text>
</comment>
<comment type="subunit">
    <text evidence="12">Monomer. Interacts with DnaB.</text>
</comment>
<dbReference type="GO" id="GO:0003677">
    <property type="term" value="F:DNA binding"/>
    <property type="evidence" value="ECO:0007669"/>
    <property type="project" value="UniProtKB-KW"/>
</dbReference>
<dbReference type="GeneID" id="82534934"/>
<keyword evidence="3 12" id="KW-0808">Transferase</keyword>